<protein>
    <submittedName>
        <fullName evidence="2">Uncharacterized protein</fullName>
    </submittedName>
</protein>
<dbReference type="AlphaFoldDB" id="A0A3M7QLV5"/>
<accession>A0A3M7QLV5</accession>
<sequence>MNRQDEKWFIKMQRIQTIDKMLVERFPARTVLAVSILNLIIGLGSFSIQLFSIIKQTPFFYLAFGIWFAAFAIFTETLSFVLIFKRSCILFIMTIIFHLFTILVAIGLIIINLIALIVANSNSENEFLWIGYYQLFFGILFISFSLILLTSFKIQLKQYFRIISNK</sequence>
<feature type="transmembrane region" description="Helical" evidence="1">
    <location>
        <begin position="131"/>
        <end position="152"/>
    </location>
</feature>
<proteinExistence type="predicted"/>
<feature type="transmembrane region" description="Helical" evidence="1">
    <location>
        <begin position="30"/>
        <end position="54"/>
    </location>
</feature>
<keyword evidence="1" id="KW-1133">Transmembrane helix</keyword>
<keyword evidence="1" id="KW-0472">Membrane</keyword>
<evidence type="ECO:0000313" key="3">
    <source>
        <dbReference type="Proteomes" id="UP000276133"/>
    </source>
</evidence>
<evidence type="ECO:0000313" key="2">
    <source>
        <dbReference type="EMBL" id="RNA12031.1"/>
    </source>
</evidence>
<organism evidence="2 3">
    <name type="scientific">Brachionus plicatilis</name>
    <name type="common">Marine rotifer</name>
    <name type="synonym">Brachionus muelleri</name>
    <dbReference type="NCBI Taxonomy" id="10195"/>
    <lineage>
        <taxon>Eukaryota</taxon>
        <taxon>Metazoa</taxon>
        <taxon>Spiralia</taxon>
        <taxon>Gnathifera</taxon>
        <taxon>Rotifera</taxon>
        <taxon>Eurotatoria</taxon>
        <taxon>Monogononta</taxon>
        <taxon>Pseudotrocha</taxon>
        <taxon>Ploima</taxon>
        <taxon>Brachionidae</taxon>
        <taxon>Brachionus</taxon>
    </lineage>
</organism>
<dbReference type="EMBL" id="REGN01005785">
    <property type="protein sequence ID" value="RNA12031.1"/>
    <property type="molecule type" value="Genomic_DNA"/>
</dbReference>
<evidence type="ECO:0000256" key="1">
    <source>
        <dbReference type="SAM" id="Phobius"/>
    </source>
</evidence>
<comment type="caution">
    <text evidence="2">The sequence shown here is derived from an EMBL/GenBank/DDBJ whole genome shotgun (WGS) entry which is preliminary data.</text>
</comment>
<gene>
    <name evidence="2" type="ORF">BpHYR1_046566</name>
</gene>
<reference evidence="2 3" key="1">
    <citation type="journal article" date="2018" name="Sci. Rep.">
        <title>Genomic signatures of local adaptation to the degree of environmental predictability in rotifers.</title>
        <authorList>
            <person name="Franch-Gras L."/>
            <person name="Hahn C."/>
            <person name="Garcia-Roger E.M."/>
            <person name="Carmona M.J."/>
            <person name="Serra M."/>
            <person name="Gomez A."/>
        </authorList>
    </citation>
    <scope>NUCLEOTIDE SEQUENCE [LARGE SCALE GENOMIC DNA]</scope>
    <source>
        <strain evidence="2">HYR1</strain>
    </source>
</reference>
<name>A0A3M7QLV5_BRAPC</name>
<dbReference type="Proteomes" id="UP000276133">
    <property type="component" value="Unassembled WGS sequence"/>
</dbReference>
<feature type="transmembrane region" description="Helical" evidence="1">
    <location>
        <begin position="96"/>
        <end position="119"/>
    </location>
</feature>
<keyword evidence="3" id="KW-1185">Reference proteome</keyword>
<feature type="transmembrane region" description="Helical" evidence="1">
    <location>
        <begin position="60"/>
        <end position="84"/>
    </location>
</feature>
<keyword evidence="1" id="KW-0812">Transmembrane</keyword>